<proteinExistence type="predicted"/>
<keyword evidence="1" id="KW-0732">Signal</keyword>
<dbReference type="Proteomes" id="UP000001492">
    <property type="component" value="Plasmid pASTEX02"/>
</dbReference>
<name>E8RVT2_ASTEC</name>
<protein>
    <submittedName>
        <fullName evidence="2">YD repeat-containing protein</fullName>
    </submittedName>
</protein>
<dbReference type="AlphaFoldDB" id="E8RVT2"/>
<evidence type="ECO:0000313" key="2">
    <source>
        <dbReference type="EMBL" id="ADU15354.1"/>
    </source>
</evidence>
<accession>E8RVT2</accession>
<reference evidence="3" key="1">
    <citation type="submission" date="2010-12" db="EMBL/GenBank/DDBJ databases">
        <title>Complete sequence of plasmid 2 of Asticcacaulis excentricus CB 48.</title>
        <authorList>
            <consortium name="US DOE Joint Genome Institute"/>
            <person name="Lucas S."/>
            <person name="Copeland A."/>
            <person name="Lapidus A."/>
            <person name="Cheng J.-F."/>
            <person name="Bruce D."/>
            <person name="Goodwin L."/>
            <person name="Pitluck S."/>
            <person name="Teshima H."/>
            <person name="Davenport K."/>
            <person name="Detter J.C."/>
            <person name="Han C."/>
            <person name="Tapia R."/>
            <person name="Land M."/>
            <person name="Hauser L."/>
            <person name="Jeffries C."/>
            <person name="Kyrpides N."/>
            <person name="Ivanova N."/>
            <person name="Ovchinnikova G."/>
            <person name="Brun Y.V."/>
            <person name="Woyke T."/>
        </authorList>
    </citation>
    <scope>NUCLEOTIDE SEQUENCE [LARGE SCALE GENOMIC DNA]</scope>
    <source>
        <strain evidence="3">ATCC 15261 / DSM 4724 / KCTC 12464 / NCIMB 9791 / VKM B-1370 / CB 48</strain>
        <plasmid evidence="3">pASTEX02</plasmid>
    </source>
</reference>
<dbReference type="HOGENOM" id="CLU_1458466_0_0_5"/>
<keyword evidence="3" id="KW-1185">Reference proteome</keyword>
<gene>
    <name evidence="2" type="ordered locus">Astex_3740</name>
</gene>
<dbReference type="Gene3D" id="2.180.10.10">
    <property type="entry name" value="RHS repeat-associated core"/>
    <property type="match status" value="1"/>
</dbReference>
<dbReference type="NCBIfam" id="TIGR01643">
    <property type="entry name" value="YD_repeat_2x"/>
    <property type="match status" value="2"/>
</dbReference>
<evidence type="ECO:0000256" key="1">
    <source>
        <dbReference type="SAM" id="SignalP"/>
    </source>
</evidence>
<organism evidence="2 3">
    <name type="scientific">Asticcacaulis excentricus (strain ATCC 15261 / DSM 4724 / KCTC 12464 / NCIMB 9791 / VKM B-1370 / CB 48)</name>
    <dbReference type="NCBI Taxonomy" id="573065"/>
    <lineage>
        <taxon>Bacteria</taxon>
        <taxon>Pseudomonadati</taxon>
        <taxon>Pseudomonadota</taxon>
        <taxon>Alphaproteobacteria</taxon>
        <taxon>Caulobacterales</taxon>
        <taxon>Caulobacteraceae</taxon>
        <taxon>Asticcacaulis</taxon>
    </lineage>
</organism>
<dbReference type="EMBL" id="CP002398">
    <property type="protein sequence ID" value="ADU15354.1"/>
    <property type="molecule type" value="Genomic_DNA"/>
</dbReference>
<sequence length="157" mass="16942">MRNYYLCALAIGTFIVPPANAGNTQYTYNTLGRVTGVTYPDGSSTTFQYDKAGNRTQILGVSAAGTPNSNPICTSGSEIALYRHEYSTTIYPYYLGLSDPDGDQVRFSSSSMGVMTAAGNIVFEGMPTDFYYRVDYTATDGRGGTCSGYFEVYSDSA</sequence>
<feature type="signal peptide" evidence="1">
    <location>
        <begin position="1"/>
        <end position="21"/>
    </location>
</feature>
<dbReference type="InterPro" id="IPR031325">
    <property type="entry name" value="RHS_repeat"/>
</dbReference>
<dbReference type="RefSeq" id="WP_013481167.1">
    <property type="nucleotide sequence ID" value="NC_014819.1"/>
</dbReference>
<feature type="chain" id="PRO_5003227103" evidence="1">
    <location>
        <begin position="22"/>
        <end position="157"/>
    </location>
</feature>
<geneLocation type="plasmid" evidence="2 3">
    <name>pASTEX02</name>
</geneLocation>
<dbReference type="OrthoDB" id="7173993at2"/>
<dbReference type="InterPro" id="IPR006530">
    <property type="entry name" value="YD"/>
</dbReference>
<dbReference type="Pfam" id="PF05593">
    <property type="entry name" value="RHS_repeat"/>
    <property type="match status" value="1"/>
</dbReference>
<dbReference type="KEGG" id="aex:Astex_3740"/>
<keyword evidence="2" id="KW-0614">Plasmid</keyword>
<evidence type="ECO:0000313" key="3">
    <source>
        <dbReference type="Proteomes" id="UP000001492"/>
    </source>
</evidence>